<dbReference type="PANTHER" id="PTHR37512:SF1">
    <property type="entry name" value="NADR_TTD14 AAA DOMAIN-CONTAINING PROTEIN"/>
    <property type="match status" value="1"/>
</dbReference>
<gene>
    <name evidence="2" type="ORF">AACH00_06130</name>
</gene>
<proteinExistence type="predicted"/>
<keyword evidence="2" id="KW-0547">Nucleotide-binding</keyword>
<feature type="domain" description="NadR/Ttd14 AAA" evidence="1">
    <location>
        <begin position="19"/>
        <end position="173"/>
    </location>
</feature>
<dbReference type="Gene3D" id="3.40.50.300">
    <property type="entry name" value="P-loop containing nucleotide triphosphate hydrolases"/>
    <property type="match status" value="1"/>
</dbReference>
<name>A0ABU9C2R8_9BURK</name>
<sequence length="241" mass="26042">MSEATTAGASRPRSPGLIIAVVGAESTGKSTLAQGLAARLAADTGLSCTWVPEALREWCDAHGRTPALNEQQGIAELQARRIETAAQAFDIVLADTTPLMTAVYHRQVFDDRSLDAMATAWQRRCALTLLTALDLPWVADGLQRDGPHVRGPVDANLRELLLGAGLPFTVVSGLDEHRLEAAVDAVSSLVRYRRTPRAGLLTRLQQRDAAQPAWTWACDNCDVPDCEHALFKPASTGLRLR</sequence>
<dbReference type="InterPro" id="IPR038727">
    <property type="entry name" value="NadR/Ttd14_AAA_dom"/>
</dbReference>
<organism evidence="2 3">
    <name type="scientific">Ideonella margarita</name>
    <dbReference type="NCBI Taxonomy" id="2984191"/>
    <lineage>
        <taxon>Bacteria</taxon>
        <taxon>Pseudomonadati</taxon>
        <taxon>Pseudomonadota</taxon>
        <taxon>Betaproteobacteria</taxon>
        <taxon>Burkholderiales</taxon>
        <taxon>Sphaerotilaceae</taxon>
        <taxon>Ideonella</taxon>
    </lineage>
</organism>
<dbReference type="PANTHER" id="PTHR37512">
    <property type="entry name" value="TRIFUNCTIONAL NAD BIOSYNTHESIS/REGULATOR PROTEIN NADR"/>
    <property type="match status" value="1"/>
</dbReference>
<dbReference type="SUPFAM" id="SSF52540">
    <property type="entry name" value="P-loop containing nucleoside triphosphate hydrolases"/>
    <property type="match status" value="1"/>
</dbReference>
<accession>A0ABU9C2R8</accession>
<dbReference type="Proteomes" id="UP001379945">
    <property type="component" value="Unassembled WGS sequence"/>
</dbReference>
<dbReference type="RefSeq" id="WP_341398202.1">
    <property type="nucleotide sequence ID" value="NZ_JBBUTI010000004.1"/>
</dbReference>
<keyword evidence="3" id="KW-1185">Reference proteome</keyword>
<dbReference type="EMBL" id="JBBUTI010000004">
    <property type="protein sequence ID" value="MEK8045921.1"/>
    <property type="molecule type" value="Genomic_DNA"/>
</dbReference>
<dbReference type="Pfam" id="PF13521">
    <property type="entry name" value="AAA_28"/>
    <property type="match status" value="1"/>
</dbReference>
<evidence type="ECO:0000313" key="3">
    <source>
        <dbReference type="Proteomes" id="UP001379945"/>
    </source>
</evidence>
<protein>
    <submittedName>
        <fullName evidence="2">ATP-binding protein</fullName>
    </submittedName>
</protein>
<keyword evidence="2" id="KW-0067">ATP-binding</keyword>
<dbReference type="InterPro" id="IPR027417">
    <property type="entry name" value="P-loop_NTPase"/>
</dbReference>
<dbReference type="CDD" id="cd01983">
    <property type="entry name" value="SIMIBI"/>
    <property type="match status" value="1"/>
</dbReference>
<evidence type="ECO:0000259" key="1">
    <source>
        <dbReference type="Pfam" id="PF13521"/>
    </source>
</evidence>
<reference evidence="2 3" key="1">
    <citation type="submission" date="2024-04" db="EMBL/GenBank/DDBJ databases">
        <title>Novel species of the genus Ideonella isolated from streams.</title>
        <authorList>
            <person name="Lu H."/>
        </authorList>
    </citation>
    <scope>NUCLEOTIDE SEQUENCE [LARGE SCALE GENOMIC DNA]</scope>
    <source>
        <strain evidence="2 3">LYT19W</strain>
    </source>
</reference>
<comment type="caution">
    <text evidence="2">The sequence shown here is derived from an EMBL/GenBank/DDBJ whole genome shotgun (WGS) entry which is preliminary data.</text>
</comment>
<evidence type="ECO:0000313" key="2">
    <source>
        <dbReference type="EMBL" id="MEK8045921.1"/>
    </source>
</evidence>
<dbReference type="InterPro" id="IPR052735">
    <property type="entry name" value="NAD_biosynth-regulator"/>
</dbReference>
<dbReference type="GO" id="GO:0005524">
    <property type="term" value="F:ATP binding"/>
    <property type="evidence" value="ECO:0007669"/>
    <property type="project" value="UniProtKB-KW"/>
</dbReference>